<gene>
    <name evidence="7" type="ORF">K1W69_14855</name>
</gene>
<comment type="similarity">
    <text evidence="2">Belongs to the autoinducer-2 exporter (AI-2E) (TC 2.A.86) family.</text>
</comment>
<name>A0AAE2ZM24_9HYPH</name>
<evidence type="ECO:0000256" key="1">
    <source>
        <dbReference type="ARBA" id="ARBA00004141"/>
    </source>
</evidence>
<evidence type="ECO:0000256" key="3">
    <source>
        <dbReference type="ARBA" id="ARBA00022692"/>
    </source>
</evidence>
<sequence>MTSRQTDENPRSLVRYAIVTTAFTIAGFVICWLVSDALLLIFAGLLFAAFLDAMTRLLGGVVGGPRLVRLAIVCTLLAIIVIGALAWGGTAIATQGSELATTLEDQANQVLAWFGERGITLPFGDNSSDGSERTQPDNPDAAPTIRSVLPGVGGIFGQAWTAIAMVLGVLGDALIIIFLGLFVALKPDAYRDAVLLLFPPAKREPLREVFNESGETLRSWLLGQSLTMLLIGVFVWLGLTLVGVEPAVILGLQAGLLAFVPTLGPLLAGIAILLASLAFGLWGVIGALCVYLLVQTLESYILTPIIQKRAISVPPAFLFASQIILGLLFGIYGLALATPLAAVVRVFILRLYVQPMSASRNQPAQS</sequence>
<dbReference type="GO" id="GO:0016020">
    <property type="term" value="C:membrane"/>
    <property type="evidence" value="ECO:0007669"/>
    <property type="project" value="UniProtKB-SubCell"/>
</dbReference>
<proteinExistence type="inferred from homology"/>
<evidence type="ECO:0000256" key="4">
    <source>
        <dbReference type="ARBA" id="ARBA00022989"/>
    </source>
</evidence>
<dbReference type="Proteomes" id="UP001196509">
    <property type="component" value="Unassembled WGS sequence"/>
</dbReference>
<evidence type="ECO:0000313" key="7">
    <source>
        <dbReference type="EMBL" id="MBW8638474.1"/>
    </source>
</evidence>
<keyword evidence="3 6" id="KW-0812">Transmembrane</keyword>
<accession>A0AAE2ZM24</accession>
<feature type="transmembrane region" description="Helical" evidence="6">
    <location>
        <begin position="266"/>
        <end position="294"/>
    </location>
</feature>
<dbReference type="RefSeq" id="WP_220229090.1">
    <property type="nucleotide sequence ID" value="NZ_JAICBX010000002.1"/>
</dbReference>
<keyword evidence="4 6" id="KW-1133">Transmembrane helix</keyword>
<keyword evidence="8" id="KW-1185">Reference proteome</keyword>
<dbReference type="Pfam" id="PF01594">
    <property type="entry name" value="AI-2E_transport"/>
    <property type="match status" value="1"/>
</dbReference>
<comment type="caution">
    <text evidence="7">The sequence shown here is derived from an EMBL/GenBank/DDBJ whole genome shotgun (WGS) entry which is preliminary data.</text>
</comment>
<dbReference type="AlphaFoldDB" id="A0AAE2ZM24"/>
<reference evidence="7" key="1">
    <citation type="submission" date="2021-08" db="EMBL/GenBank/DDBJ databases">
        <title>Hoeflea bacterium WL0058 sp. nov., isolated from the sediment.</title>
        <authorList>
            <person name="Wang L."/>
            <person name="Zhang D."/>
        </authorList>
    </citation>
    <scope>NUCLEOTIDE SEQUENCE</scope>
    <source>
        <strain evidence="7">WL0058</strain>
    </source>
</reference>
<evidence type="ECO:0000256" key="5">
    <source>
        <dbReference type="ARBA" id="ARBA00023136"/>
    </source>
</evidence>
<comment type="subcellular location">
    <subcellularLocation>
        <location evidence="1">Membrane</location>
        <topology evidence="1">Multi-pass membrane protein</topology>
    </subcellularLocation>
</comment>
<feature type="transmembrane region" description="Helical" evidence="6">
    <location>
        <begin position="41"/>
        <end position="58"/>
    </location>
</feature>
<evidence type="ECO:0000256" key="2">
    <source>
        <dbReference type="ARBA" id="ARBA00009773"/>
    </source>
</evidence>
<dbReference type="PANTHER" id="PTHR21716:SF62">
    <property type="entry name" value="TRANSPORT PROTEIN YDBI-RELATED"/>
    <property type="match status" value="1"/>
</dbReference>
<dbReference type="PANTHER" id="PTHR21716">
    <property type="entry name" value="TRANSMEMBRANE PROTEIN"/>
    <property type="match status" value="1"/>
</dbReference>
<feature type="transmembrane region" description="Helical" evidence="6">
    <location>
        <begin position="159"/>
        <end position="185"/>
    </location>
</feature>
<dbReference type="EMBL" id="JAICBX010000002">
    <property type="protein sequence ID" value="MBW8638474.1"/>
    <property type="molecule type" value="Genomic_DNA"/>
</dbReference>
<feature type="transmembrane region" description="Helical" evidence="6">
    <location>
        <begin position="12"/>
        <end position="35"/>
    </location>
</feature>
<keyword evidence="5 6" id="KW-0472">Membrane</keyword>
<feature type="transmembrane region" description="Helical" evidence="6">
    <location>
        <begin position="228"/>
        <end position="260"/>
    </location>
</feature>
<evidence type="ECO:0000313" key="8">
    <source>
        <dbReference type="Proteomes" id="UP001196509"/>
    </source>
</evidence>
<feature type="transmembrane region" description="Helical" evidence="6">
    <location>
        <begin position="70"/>
        <end position="93"/>
    </location>
</feature>
<feature type="transmembrane region" description="Helical" evidence="6">
    <location>
        <begin position="331"/>
        <end position="353"/>
    </location>
</feature>
<organism evidence="7 8">
    <name type="scientific">Flavimaribacter sediminis</name>
    <dbReference type="NCBI Taxonomy" id="2865987"/>
    <lineage>
        <taxon>Bacteria</taxon>
        <taxon>Pseudomonadati</taxon>
        <taxon>Pseudomonadota</taxon>
        <taxon>Alphaproteobacteria</taxon>
        <taxon>Hyphomicrobiales</taxon>
        <taxon>Rhizobiaceae</taxon>
        <taxon>Flavimaribacter</taxon>
    </lineage>
</organism>
<evidence type="ECO:0000256" key="6">
    <source>
        <dbReference type="SAM" id="Phobius"/>
    </source>
</evidence>
<dbReference type="InterPro" id="IPR002549">
    <property type="entry name" value="AI-2E-like"/>
</dbReference>
<dbReference type="GO" id="GO:0055085">
    <property type="term" value="P:transmembrane transport"/>
    <property type="evidence" value="ECO:0007669"/>
    <property type="project" value="TreeGrafter"/>
</dbReference>
<protein>
    <submittedName>
        <fullName evidence="7">AI-2E family transporter</fullName>
    </submittedName>
</protein>